<evidence type="ECO:0000256" key="2">
    <source>
        <dbReference type="ARBA" id="ARBA00005831"/>
    </source>
</evidence>
<keyword evidence="4" id="KW-0813">Transport</keyword>
<keyword evidence="5" id="KW-0653">Protein transport</keyword>
<evidence type="ECO:0000256" key="5">
    <source>
        <dbReference type="ARBA" id="ARBA00022927"/>
    </source>
</evidence>
<evidence type="ECO:0000256" key="8">
    <source>
        <dbReference type="ARBA" id="ARBA00031345"/>
    </source>
</evidence>
<reference evidence="9" key="1">
    <citation type="submission" date="2020-04" db="EMBL/GenBank/DDBJ databases">
        <authorList>
            <person name="Neveu A P."/>
        </authorList>
    </citation>
    <scope>NUCLEOTIDE SEQUENCE</scope>
    <source>
        <tissue evidence="9">Whole embryo</tissue>
    </source>
</reference>
<evidence type="ECO:0000256" key="7">
    <source>
        <dbReference type="ARBA" id="ARBA00023136"/>
    </source>
</evidence>
<protein>
    <recommendedName>
        <fullName evidence="3">Conserved oligomeric Golgi complex subunit 7</fullName>
    </recommendedName>
    <alternativeName>
        <fullName evidence="8">Component of oligomeric Golgi complex 7</fullName>
    </alternativeName>
</protein>
<name>A0A6F9DAJ6_9ASCI</name>
<comment type="subcellular location">
    <subcellularLocation>
        <location evidence="1">Golgi apparatus membrane</location>
        <topology evidence="1">Peripheral membrane protein</topology>
    </subcellularLocation>
</comment>
<proteinExistence type="evidence at transcript level"/>
<dbReference type="EMBL" id="LR784083">
    <property type="protein sequence ID" value="CAB3232567.1"/>
    <property type="molecule type" value="mRNA"/>
</dbReference>
<sequence>MDFSKFSDDNFDVKDWVNNVFHAQQDEKQREAYTATLVTKLQRYIQEVNKSLEDTSQQAVASLPRVLRDVETLRQEATFLWQQMQQVKDEIRSVEQRTSHSMQVLVNVDNVRTRVEQACAALKEADNWSSLASAVEDIFKTGDVEAIAAQLQSMRASLQVLKNSPDYDDKMMHMEALKNRLESSMSPHVVAAFMQHKTDEAKRYYAIFHNLDRDVELRNYYLKCHRAQVSSKWLDIVSGENDSKAAEQEDVTLLNEFYELLLSIWHVEMKWCTNMFGKSASAAIITQLILEVVLSVESGPGVLVHNSLTGLASERLDMLSRLYFSTDNFVQNLKQVLVREAVIENIDQAVLSKLSDAIWHPFIAPLLEYETMETEAMLSALSNITLDAHDVIDLVQLLDSSVKKLFDEAVVAMNRCGKLTGFLGSCDLLSALEKYFMEYCNRFARQLRTVAASFGFKKGQNYETSDGDKLDNENWTVFQHCVRIISTCGRILLRFEDFRGTFSSTMLTQASEHATKYDGLKYFQSTALPWERYNYLSRVDPGRYNRLRELVANVRENAAGHVLCETKQRVNELNQQAHNLAFDVAFTHVKRQLSSVPLLSATPEEGDAIVSQSEMPMFSVSPSEHATHIGQYLMTLPQHLEPFATVESDEKMENQALETALRAGKLPFPPKPGEDELSEAEMDNMSDQWLGAIVRATEQTYIEAITQIETLGSEAARQLVADLDYMGNVIDSLGLSTSKQLLKLRELLNIPQSDVNQFRSAASGSSHKIAGVVAGMRGITL</sequence>
<dbReference type="Pfam" id="PF10191">
    <property type="entry name" value="COG7"/>
    <property type="match status" value="1"/>
</dbReference>
<dbReference type="AlphaFoldDB" id="A0A6F9DAJ6"/>
<dbReference type="InterPro" id="IPR019335">
    <property type="entry name" value="COG7"/>
</dbReference>
<accession>A0A6F9DAJ6</accession>
<evidence type="ECO:0000313" key="9">
    <source>
        <dbReference type="EMBL" id="CAB3232567.1"/>
    </source>
</evidence>
<dbReference type="GO" id="GO:0006890">
    <property type="term" value="P:retrograde vesicle-mediated transport, Golgi to endoplasmic reticulum"/>
    <property type="evidence" value="ECO:0007669"/>
    <property type="project" value="TreeGrafter"/>
</dbReference>
<dbReference type="PANTHER" id="PTHR21443:SF0">
    <property type="entry name" value="CONSERVED OLIGOMERIC GOLGI COMPLEX SUBUNIT 7"/>
    <property type="match status" value="1"/>
</dbReference>
<organism evidence="9">
    <name type="scientific">Phallusia mammillata</name>
    <dbReference type="NCBI Taxonomy" id="59560"/>
    <lineage>
        <taxon>Eukaryota</taxon>
        <taxon>Metazoa</taxon>
        <taxon>Chordata</taxon>
        <taxon>Tunicata</taxon>
        <taxon>Ascidiacea</taxon>
        <taxon>Phlebobranchia</taxon>
        <taxon>Ascidiidae</taxon>
        <taxon>Phallusia</taxon>
    </lineage>
</organism>
<dbReference type="GO" id="GO:0006886">
    <property type="term" value="P:intracellular protein transport"/>
    <property type="evidence" value="ECO:0007669"/>
    <property type="project" value="InterPro"/>
</dbReference>
<dbReference type="PANTHER" id="PTHR21443">
    <property type="entry name" value="CONSERVED OLIGOMERIC GOLGI COMPLEX COMPONENT 7"/>
    <property type="match status" value="1"/>
</dbReference>
<comment type="similarity">
    <text evidence="2">Belongs to the COG7 family.</text>
</comment>
<evidence type="ECO:0000256" key="1">
    <source>
        <dbReference type="ARBA" id="ARBA00004395"/>
    </source>
</evidence>
<keyword evidence="7" id="KW-0472">Membrane</keyword>
<evidence type="ECO:0000256" key="6">
    <source>
        <dbReference type="ARBA" id="ARBA00023034"/>
    </source>
</evidence>
<dbReference type="GO" id="GO:0017119">
    <property type="term" value="C:Golgi transport complex"/>
    <property type="evidence" value="ECO:0007669"/>
    <property type="project" value="InterPro"/>
</dbReference>
<gene>
    <name evidence="9" type="primary">Cog7</name>
</gene>
<keyword evidence="6" id="KW-0333">Golgi apparatus</keyword>
<evidence type="ECO:0000256" key="3">
    <source>
        <dbReference type="ARBA" id="ARBA00020984"/>
    </source>
</evidence>
<evidence type="ECO:0000256" key="4">
    <source>
        <dbReference type="ARBA" id="ARBA00022448"/>
    </source>
</evidence>
<dbReference type="GO" id="GO:0000139">
    <property type="term" value="C:Golgi membrane"/>
    <property type="evidence" value="ECO:0007669"/>
    <property type="project" value="UniProtKB-SubCell"/>
</dbReference>
<dbReference type="GO" id="GO:0007030">
    <property type="term" value="P:Golgi organization"/>
    <property type="evidence" value="ECO:0007669"/>
    <property type="project" value="TreeGrafter"/>
</dbReference>